<dbReference type="RefSeq" id="WP_004234356.1">
    <property type="nucleotide sequence ID" value="NZ_ALYM01000001.1"/>
</dbReference>
<evidence type="ECO:0000256" key="2">
    <source>
        <dbReference type="SAM" id="MobiDB-lite"/>
    </source>
</evidence>
<comment type="caution">
    <text evidence="4">The sequence shown here is derived from an EMBL/GenBank/DDBJ whole genome shotgun (WGS) entry which is preliminary data.</text>
</comment>
<reference evidence="4 5" key="1">
    <citation type="journal article" date="2013" name="PLoS ONE">
        <title>Comparative Genomic Characterization of Three Streptococcus parauberis Strains in Fish Pathogen, as Assessed by Wide-Genome Analyses.</title>
        <authorList>
            <person name="Nho S.W."/>
            <person name="Hikima J."/>
            <person name="Park S.B."/>
            <person name="Jang H.B."/>
            <person name="Cha I.S."/>
            <person name="Yasuike M."/>
            <person name="Nakamura Y."/>
            <person name="Fujiwara A."/>
            <person name="Sano M."/>
            <person name="Kanai K."/>
            <person name="Kondo H."/>
            <person name="Hirono I."/>
            <person name="Takeyama H."/>
            <person name="Aoki T."/>
            <person name="Jung T.S."/>
        </authorList>
    </citation>
    <scope>NUCLEOTIDE SEQUENCE [LARGE SCALE GENOMIC DNA]</scope>
    <source>
        <strain evidence="4 5">KRS-02083</strain>
    </source>
</reference>
<dbReference type="InterPro" id="IPR002901">
    <property type="entry name" value="MGlyc_endo_b_GlcNAc-like_dom"/>
</dbReference>
<evidence type="ECO:0000256" key="1">
    <source>
        <dbReference type="ARBA" id="ARBA00010266"/>
    </source>
</evidence>
<feature type="compositionally biased region" description="Polar residues" evidence="2">
    <location>
        <begin position="611"/>
        <end position="634"/>
    </location>
</feature>
<dbReference type="Pfam" id="PF06605">
    <property type="entry name" value="Prophage_tail"/>
    <property type="match status" value="1"/>
</dbReference>
<dbReference type="Pfam" id="PF01832">
    <property type="entry name" value="Glucosaminidase"/>
    <property type="match status" value="1"/>
</dbReference>
<comment type="similarity">
    <text evidence="1">Belongs to the glycosyl hydrolase 73 family.</text>
</comment>
<dbReference type="InterPro" id="IPR007921">
    <property type="entry name" value="CHAP_dom"/>
</dbReference>
<organism evidence="4 5">
    <name type="scientific">Streptococcus parauberis KRS-02083</name>
    <dbReference type="NCBI Taxonomy" id="1207545"/>
    <lineage>
        <taxon>Bacteria</taxon>
        <taxon>Bacillati</taxon>
        <taxon>Bacillota</taxon>
        <taxon>Bacilli</taxon>
        <taxon>Lactobacillales</taxon>
        <taxon>Streptococcaceae</taxon>
        <taxon>Streptococcus</taxon>
    </lineage>
</organism>
<dbReference type="SMART" id="SM00047">
    <property type="entry name" value="LYZ2"/>
    <property type="match status" value="1"/>
</dbReference>
<evidence type="ECO:0000259" key="3">
    <source>
        <dbReference type="PROSITE" id="PS50911"/>
    </source>
</evidence>
<dbReference type="Gene3D" id="1.10.530.10">
    <property type="match status" value="1"/>
</dbReference>
<dbReference type="PROSITE" id="PS50911">
    <property type="entry name" value="CHAP"/>
    <property type="match status" value="1"/>
</dbReference>
<accession>A0ABN0ITN1</accession>
<feature type="region of interest" description="Disordered" evidence="2">
    <location>
        <begin position="605"/>
        <end position="634"/>
    </location>
</feature>
<sequence>MEITIHNSKLQKVAYVDDELQDTLSFHSDLWSRYLKTASSTFQFTVFQKAIKSDMIQKEAYRTLTERSFISFIYNGKSRVFNVMKTKENGFEIECTCLDLNIELLNEDAGKYEATTEMSFVEYCNAFFILAGGSITIGHNEIADYRRTLKWDGTDTKLNRLQSLATQFDAEIEFETILDKDSSLKAFVLNIYKKNDGKGRQGLGKKRDDVYLEYGRNIKNVERTIDKTNIFNMITPIGRATVDVKVTKANPKYVAPQVGTVTYSGGGLSNGGRTISKSLVNEILNLCVQHKLLPSGVFSQLYLESFWGNSPVARADNNWGGLTWTGSGNRPSGIKVTQGTARPANEGGYYMHFASVSDYFKDYTYLLAEQGIYKVKGANNIDAYTKGLFRVGGAAYDYAAAGYGHYAPLMRSIRNGINSASNGAMDTLDNQFKTAGTVGTAPVSQIATKTKDALAQLGAIKGQRVGSGQCYALSALYSLKLGGAGLGGGVTGFRGLRPGGGAAASQIGEDYNWSQFGWKVVRPSEVKHLIPGSIANIRANAGGPVFTGGWGHTVVIKGLSGDTLTVYEQNYAGHQFVEERTYSASAYLRVIQTLVYPPEIVQGKRIDGTESAPTQSGTTGNNEPKTISETQQQEKTVGIPTDLYREWKNEDGVVEFYIKNGSIYAPISKELYPSVFTGEEISDNWIKKSVEYQTIDIEQIISYSLEELKKHCYPEISYVVDGYTGDLDIGDTVVVEDEEFPDELFLEARVTEQHISFTNPSQNKTVFDNFKALENKLNSSLIDRYEELAEQAKPFELRLLTDKGTQFKNSTGLSVLTAELWKNNKQYDATFQFRNFDTLLASGLSYTADGSTVPIDKPFLVSIDAFIGNDLVATRQITFTNVSDGTDGIGINSTSVTYGLSNSADTQPTSWSDKLPSAGEGQYLWTRKITDYTDDAKEDTIEYTYSYQGKTGVAGTSIKVSKIEYQIGTSGTVAPSGAWLTTIPSVPDGQFLWSKTTMSDNSIIYGISKQGADGKTQYTHIAYANIEFLCKERGNFTLSEVSLVRYGSDSRWVYKEFQAGTYTATTNLWGSDPASGTTKNVELVSEFSTSNSIDTTYIGIYVDFVESDSVDPSKYNWTLVKGADGTQGTPGTPGADGKTPYFHTAWSNNADGTLDFNPDYKSAVGLDILNFTSWAKNTSMSSSTYNFVGNADRSFKVTGKGTGGYEVLSKSFPAKVGDKLRFTVRYTNRLAFALYNNYGLQFVVNNAYTESVTSTSKIVLPNAITASTEYQLEYTATTSNVWMQLNFGGVADSAQVDFDIEIEVENLTSPVKYAYMGTYSDYTANDSTVPTDYIWSRILGEDGAKGDKGALDEEQVKEITDKIDTKSDSELTQEQLNLLLETQNLMTAEMRTKATAEEVDALIASYNKYVSDESVNKANVEAELIANAERIEAFRKDYDDKMLQLDFVSNYMRATDLGLEVSASDGSSSLLIQKDRISMFSAGKEVMYISQGLIHIDNGVFTKTLQIGNFRESQADGDPTTNLEIYVG</sequence>
<dbReference type="EMBL" id="ALYM01000001">
    <property type="protein sequence ID" value="EMG26239.1"/>
    <property type="molecule type" value="Genomic_DNA"/>
</dbReference>
<protein>
    <submittedName>
        <fullName evidence="4">Phage protein</fullName>
    </submittedName>
</protein>
<dbReference type="Gene3D" id="3.90.1720.60">
    <property type="match status" value="1"/>
</dbReference>
<gene>
    <name evidence="4" type="ORF">SPJ1_0201</name>
</gene>
<proteinExistence type="inferred from homology"/>
<evidence type="ECO:0000313" key="5">
    <source>
        <dbReference type="Proteomes" id="UP000011769"/>
    </source>
</evidence>
<dbReference type="Proteomes" id="UP000011769">
    <property type="component" value="Unassembled WGS sequence"/>
</dbReference>
<dbReference type="InterPro" id="IPR010572">
    <property type="entry name" value="Tail_dom"/>
</dbReference>
<evidence type="ECO:0000313" key="4">
    <source>
        <dbReference type="EMBL" id="EMG26239.1"/>
    </source>
</evidence>
<name>A0ABN0ITN1_9STRE</name>
<keyword evidence="5" id="KW-1185">Reference proteome</keyword>
<feature type="domain" description="Peptidase C51" evidence="3">
    <location>
        <begin position="445"/>
        <end position="589"/>
    </location>
</feature>